<dbReference type="InterPro" id="IPR050204">
    <property type="entry name" value="AraC_XylS_family_regulators"/>
</dbReference>
<keyword evidence="1" id="KW-0805">Transcription regulation</keyword>
<comment type="caution">
    <text evidence="6">The sequence shown here is derived from an EMBL/GenBank/DDBJ whole genome shotgun (WGS) entry which is preliminary data.</text>
</comment>
<dbReference type="InterPro" id="IPR003313">
    <property type="entry name" value="AraC-bd"/>
</dbReference>
<keyword evidence="7" id="KW-1185">Reference proteome</keyword>
<dbReference type="InterPro" id="IPR009057">
    <property type="entry name" value="Homeodomain-like_sf"/>
</dbReference>
<dbReference type="PROSITE" id="PS01124">
    <property type="entry name" value="HTH_ARAC_FAMILY_2"/>
    <property type="match status" value="1"/>
</dbReference>
<reference evidence="6 7" key="1">
    <citation type="submission" date="2020-11" db="EMBL/GenBank/DDBJ databases">
        <title>Taxonomic investigation of Rahnella strains.</title>
        <authorList>
            <person name="Lee S.D."/>
        </authorList>
    </citation>
    <scope>NUCLEOTIDE SEQUENCE [LARGE SCALE GENOMIC DNA]</scope>
    <source>
        <strain evidence="6 7">SAP-17</strain>
    </source>
</reference>
<evidence type="ECO:0000256" key="2">
    <source>
        <dbReference type="ARBA" id="ARBA00023125"/>
    </source>
</evidence>
<feature type="domain" description="HTH araC/xylS-type" evidence="5">
    <location>
        <begin position="156"/>
        <end position="253"/>
    </location>
</feature>
<dbReference type="InterPro" id="IPR018060">
    <property type="entry name" value="HTH_AraC"/>
</dbReference>
<dbReference type="PANTHER" id="PTHR46796">
    <property type="entry name" value="HTH-TYPE TRANSCRIPTIONAL ACTIVATOR RHAS-RELATED"/>
    <property type="match status" value="1"/>
</dbReference>
<dbReference type="SUPFAM" id="SSF51215">
    <property type="entry name" value="Regulatory protein AraC"/>
    <property type="match status" value="1"/>
</dbReference>
<dbReference type="Proteomes" id="UP000636811">
    <property type="component" value="Unassembled WGS sequence"/>
</dbReference>
<proteinExistence type="predicted"/>
<gene>
    <name evidence="6" type="ORF">IV433_05075</name>
</gene>
<evidence type="ECO:0000313" key="6">
    <source>
        <dbReference type="EMBL" id="MBF7978781.1"/>
    </source>
</evidence>
<dbReference type="InterPro" id="IPR037923">
    <property type="entry name" value="HTH-like"/>
</dbReference>
<evidence type="ECO:0000256" key="3">
    <source>
        <dbReference type="ARBA" id="ARBA00023159"/>
    </source>
</evidence>
<keyword evidence="4" id="KW-0804">Transcription</keyword>
<organism evidence="6 7">
    <name type="scientific">Rahnella laticis</name>
    <dbReference type="NCBI Taxonomy" id="2787622"/>
    <lineage>
        <taxon>Bacteria</taxon>
        <taxon>Pseudomonadati</taxon>
        <taxon>Pseudomonadota</taxon>
        <taxon>Gammaproteobacteria</taxon>
        <taxon>Enterobacterales</taxon>
        <taxon>Yersiniaceae</taxon>
        <taxon>Rahnella</taxon>
    </lineage>
</organism>
<dbReference type="SUPFAM" id="SSF46689">
    <property type="entry name" value="Homeodomain-like"/>
    <property type="match status" value="2"/>
</dbReference>
<evidence type="ECO:0000256" key="4">
    <source>
        <dbReference type="ARBA" id="ARBA00023163"/>
    </source>
</evidence>
<dbReference type="EMBL" id="JADOBI010000002">
    <property type="protein sequence ID" value="MBF7978781.1"/>
    <property type="molecule type" value="Genomic_DNA"/>
</dbReference>
<sequence>MLNAIYREQCFSRHVHETFCISLIEKGTQRFYRSGGEHCAPQGHIVLVNPDEVHTGQAESAFGWSYRAIYPHPSLMKSLSRDLLSINGEIPWFPLPVVYDPGLAQQLQLTFDVLLQPGDKLFKESLLMSTMTRLVMRHCSSPKTPRPLSNAESQILRIRDLLNDCPEADFGLTELAEAAGLSTWHFLRQFKKVVGLSPHSWLIQARLRKAKACLLGGVPIGESALLAGFADQSHLNRHFKRAIGVTPGQFVKAHKTL</sequence>
<evidence type="ECO:0000313" key="7">
    <source>
        <dbReference type="Proteomes" id="UP000636811"/>
    </source>
</evidence>
<dbReference type="Pfam" id="PF02311">
    <property type="entry name" value="AraC_binding"/>
    <property type="match status" value="1"/>
</dbReference>
<dbReference type="PROSITE" id="PS00041">
    <property type="entry name" value="HTH_ARAC_FAMILY_1"/>
    <property type="match status" value="1"/>
</dbReference>
<evidence type="ECO:0000256" key="1">
    <source>
        <dbReference type="ARBA" id="ARBA00023015"/>
    </source>
</evidence>
<accession>A0ABS0E152</accession>
<dbReference type="RefSeq" id="WP_195813524.1">
    <property type="nucleotide sequence ID" value="NZ_JADOBI010000002.1"/>
</dbReference>
<protein>
    <submittedName>
        <fullName evidence="6">AraC family transcriptional regulator</fullName>
    </submittedName>
</protein>
<keyword evidence="3" id="KW-0010">Activator</keyword>
<keyword evidence="2" id="KW-0238">DNA-binding</keyword>
<name>A0ABS0E152_9GAMM</name>
<dbReference type="PANTHER" id="PTHR46796:SF2">
    <property type="entry name" value="TRANSCRIPTIONAL REGULATORY PROTEIN"/>
    <property type="match status" value="1"/>
</dbReference>
<dbReference type="SMART" id="SM00342">
    <property type="entry name" value="HTH_ARAC"/>
    <property type="match status" value="1"/>
</dbReference>
<dbReference type="Pfam" id="PF12833">
    <property type="entry name" value="HTH_18"/>
    <property type="match status" value="1"/>
</dbReference>
<dbReference type="Gene3D" id="1.10.10.60">
    <property type="entry name" value="Homeodomain-like"/>
    <property type="match status" value="2"/>
</dbReference>
<dbReference type="InterPro" id="IPR018062">
    <property type="entry name" value="HTH_AraC-typ_CS"/>
</dbReference>
<evidence type="ECO:0000259" key="5">
    <source>
        <dbReference type="PROSITE" id="PS01124"/>
    </source>
</evidence>